<dbReference type="Pfam" id="PF12317">
    <property type="entry name" value="IFT46_B_C"/>
    <property type="match status" value="1"/>
</dbReference>
<evidence type="ECO:0000256" key="7">
    <source>
        <dbReference type="ARBA" id="ARBA00023273"/>
    </source>
</evidence>
<comment type="caution">
    <text evidence="9">The sequence shown here is derived from an EMBL/GenBank/DDBJ whole genome shotgun (WGS) entry which is preliminary data.</text>
</comment>
<keyword evidence="10" id="KW-1185">Reference proteome</keyword>
<dbReference type="InterPro" id="IPR022088">
    <property type="entry name" value="Intraflagellar_transp_cmplxB"/>
</dbReference>
<gene>
    <name evidence="9" type="ORF">OFUS_LOCUS21644</name>
</gene>
<dbReference type="GO" id="GO:0042073">
    <property type="term" value="P:intraciliary transport"/>
    <property type="evidence" value="ECO:0007669"/>
    <property type="project" value="InterPro"/>
</dbReference>
<dbReference type="Proteomes" id="UP000749559">
    <property type="component" value="Unassembled WGS sequence"/>
</dbReference>
<keyword evidence="6" id="KW-0206">Cytoskeleton</keyword>
<dbReference type="PANTHER" id="PTHR13376:SF0">
    <property type="entry name" value="INTRAFLAGELLAR TRANSPORT PROTEIN 46 HOMOLOG"/>
    <property type="match status" value="1"/>
</dbReference>
<evidence type="ECO:0000256" key="2">
    <source>
        <dbReference type="ARBA" id="ARBA00007700"/>
    </source>
</evidence>
<evidence type="ECO:0000256" key="4">
    <source>
        <dbReference type="ARBA" id="ARBA00022490"/>
    </source>
</evidence>
<sequence length="280" mass="31992">APLQAKPPKQPAAQSYDDEDEEDESGSSEEDDDDDDDDEQGGQLEGAYDPDDYDNLPVTPEIKELFQYITRYTPQSIELEHKFRPFIPDFIPSVGDIDAFIKVPRPDGKPDTIGLAVLDEPCAKQSDPTVLDLQLRAISKQTNLKQVVVRSVEEADKNPRAIDTWIESISDLHRSKPPPNVHYTKNMPDIESLMQEWPPEFEEMLKEVGLPTADLDCDLNQYVEMICAILDIPIYKSRIESLHVLFTLYSEFKNSQHFKHLADDNQLDNHLKQDEDRLVL</sequence>
<name>A0A8S4PX95_OWEFU</name>
<evidence type="ECO:0000256" key="6">
    <source>
        <dbReference type="ARBA" id="ARBA00023212"/>
    </source>
</evidence>
<reference evidence="9" key="1">
    <citation type="submission" date="2022-03" db="EMBL/GenBank/DDBJ databases">
        <authorList>
            <person name="Martin C."/>
        </authorList>
    </citation>
    <scope>NUCLEOTIDE SEQUENCE</scope>
</reference>
<dbReference type="GO" id="GO:0005815">
    <property type="term" value="C:microtubule organizing center"/>
    <property type="evidence" value="ECO:0007669"/>
    <property type="project" value="TreeGrafter"/>
</dbReference>
<dbReference type="GO" id="GO:0030992">
    <property type="term" value="C:intraciliary transport particle B"/>
    <property type="evidence" value="ECO:0007669"/>
    <property type="project" value="TreeGrafter"/>
</dbReference>
<proteinExistence type="inferred from homology"/>
<evidence type="ECO:0000256" key="1">
    <source>
        <dbReference type="ARBA" id="ARBA00004120"/>
    </source>
</evidence>
<dbReference type="PANTHER" id="PTHR13376">
    <property type="entry name" value="INTRAFLAGELLAR TRANSPORT PROTEIN 46 HOMOLOG"/>
    <property type="match status" value="1"/>
</dbReference>
<keyword evidence="4" id="KW-0963">Cytoplasm</keyword>
<dbReference type="OrthoDB" id="2119217at2759"/>
<feature type="compositionally biased region" description="Low complexity" evidence="8">
    <location>
        <begin position="1"/>
        <end position="14"/>
    </location>
</feature>
<comment type="similarity">
    <text evidence="2">Belongs to the IFT46 family.</text>
</comment>
<dbReference type="GO" id="GO:0031514">
    <property type="term" value="C:motile cilium"/>
    <property type="evidence" value="ECO:0007669"/>
    <property type="project" value="TreeGrafter"/>
</dbReference>
<dbReference type="AlphaFoldDB" id="A0A8S4PX95"/>
<evidence type="ECO:0000313" key="10">
    <source>
        <dbReference type="Proteomes" id="UP000749559"/>
    </source>
</evidence>
<feature type="non-terminal residue" evidence="9">
    <location>
        <position position="1"/>
    </location>
</feature>
<dbReference type="GO" id="GO:0060271">
    <property type="term" value="P:cilium assembly"/>
    <property type="evidence" value="ECO:0007669"/>
    <property type="project" value="TreeGrafter"/>
</dbReference>
<keyword evidence="5" id="KW-0969">Cilium</keyword>
<dbReference type="EMBL" id="CAIIXF020000010">
    <property type="protein sequence ID" value="CAH1797348.1"/>
    <property type="molecule type" value="Genomic_DNA"/>
</dbReference>
<comment type="subcellular location">
    <subcellularLocation>
        <location evidence="1">Cytoplasm</location>
        <location evidence="1">Cytoskeleton</location>
        <location evidence="1">Cilium basal body</location>
    </subcellularLocation>
</comment>
<evidence type="ECO:0000256" key="3">
    <source>
        <dbReference type="ARBA" id="ARBA00017206"/>
    </source>
</evidence>
<protein>
    <recommendedName>
        <fullName evidence="3">Intraflagellar transport protein 46 homolog</fullName>
    </recommendedName>
</protein>
<organism evidence="9 10">
    <name type="scientific">Owenia fusiformis</name>
    <name type="common">Polychaete worm</name>
    <dbReference type="NCBI Taxonomy" id="6347"/>
    <lineage>
        <taxon>Eukaryota</taxon>
        <taxon>Metazoa</taxon>
        <taxon>Spiralia</taxon>
        <taxon>Lophotrochozoa</taxon>
        <taxon>Annelida</taxon>
        <taxon>Polychaeta</taxon>
        <taxon>Sedentaria</taxon>
        <taxon>Canalipalpata</taxon>
        <taxon>Sabellida</taxon>
        <taxon>Oweniida</taxon>
        <taxon>Oweniidae</taxon>
        <taxon>Owenia</taxon>
    </lineage>
</organism>
<evidence type="ECO:0000256" key="5">
    <source>
        <dbReference type="ARBA" id="ARBA00023069"/>
    </source>
</evidence>
<evidence type="ECO:0000313" key="9">
    <source>
        <dbReference type="EMBL" id="CAH1797348.1"/>
    </source>
</evidence>
<evidence type="ECO:0000256" key="8">
    <source>
        <dbReference type="SAM" id="MobiDB-lite"/>
    </source>
</evidence>
<accession>A0A8S4PX95</accession>
<feature type="compositionally biased region" description="Acidic residues" evidence="8">
    <location>
        <begin position="16"/>
        <end position="40"/>
    </location>
</feature>
<keyword evidence="7" id="KW-0966">Cell projection</keyword>
<feature type="region of interest" description="Disordered" evidence="8">
    <location>
        <begin position="1"/>
        <end position="57"/>
    </location>
</feature>